<sequence length="245" mass="27311">MQQAPHRLPHALWHAASERYRRAGRFAWHFARGKLRHDPAFASVLAKGWIRPQSRVLDLGCGQGLLASLLLAVDSLAHEQHWPQDWAPPPRGCRVHGLELMPRDVARARTALADHAARARVEQGNIAHAPFSPADTVVLLDVLHYLPHEAQTQVLQRVHDCLAPGGHLVLRIGDHAAGLRFRFSQLVDRVIFRARGHASSSLYCRTADDWAQLLRDHGFEIQPGRMVSGSLFANTLMLARKPDAA</sequence>
<dbReference type="Proteomes" id="UP000199531">
    <property type="component" value="Unassembled WGS sequence"/>
</dbReference>
<protein>
    <submittedName>
        <fullName evidence="1">Methyltransferase domain-containing protein</fullName>
    </submittedName>
</protein>
<gene>
    <name evidence="1" type="ORF">SAMN02745977_00083</name>
</gene>
<proteinExistence type="predicted"/>
<evidence type="ECO:0000313" key="2">
    <source>
        <dbReference type="Proteomes" id="UP000199531"/>
    </source>
</evidence>
<dbReference type="RefSeq" id="WP_091812722.1">
    <property type="nucleotide sequence ID" value="NZ_FOCW01000001.1"/>
</dbReference>
<dbReference type="AlphaFoldDB" id="A0A1H8CWZ8"/>
<keyword evidence="1" id="KW-0808">Transferase</keyword>
<dbReference type="SUPFAM" id="SSF53335">
    <property type="entry name" value="S-adenosyl-L-methionine-dependent methyltransferases"/>
    <property type="match status" value="1"/>
</dbReference>
<evidence type="ECO:0000313" key="1">
    <source>
        <dbReference type="EMBL" id="SEM99402.1"/>
    </source>
</evidence>
<keyword evidence="1" id="KW-0489">Methyltransferase</keyword>
<dbReference type="GO" id="GO:0032259">
    <property type="term" value="P:methylation"/>
    <property type="evidence" value="ECO:0007669"/>
    <property type="project" value="UniProtKB-KW"/>
</dbReference>
<name>A0A1H8CWZ8_9BURK</name>
<dbReference type="PANTHER" id="PTHR43861">
    <property type="entry name" value="TRANS-ACONITATE 2-METHYLTRANSFERASE-RELATED"/>
    <property type="match status" value="1"/>
</dbReference>
<dbReference type="PANTHER" id="PTHR43861:SF1">
    <property type="entry name" value="TRANS-ACONITATE 2-METHYLTRANSFERASE"/>
    <property type="match status" value="1"/>
</dbReference>
<accession>A0A1H8CWZ8</accession>
<dbReference type="GO" id="GO:0008168">
    <property type="term" value="F:methyltransferase activity"/>
    <property type="evidence" value="ECO:0007669"/>
    <property type="project" value="UniProtKB-KW"/>
</dbReference>
<dbReference type="InterPro" id="IPR029063">
    <property type="entry name" value="SAM-dependent_MTases_sf"/>
</dbReference>
<dbReference type="Pfam" id="PF13489">
    <property type="entry name" value="Methyltransf_23"/>
    <property type="match status" value="1"/>
</dbReference>
<dbReference type="OrthoDB" id="9816309at2"/>
<dbReference type="EMBL" id="FOCW01000001">
    <property type="protein sequence ID" value="SEM99402.1"/>
    <property type="molecule type" value="Genomic_DNA"/>
</dbReference>
<dbReference type="CDD" id="cd02440">
    <property type="entry name" value="AdoMet_MTases"/>
    <property type="match status" value="1"/>
</dbReference>
<dbReference type="Gene3D" id="3.40.50.150">
    <property type="entry name" value="Vaccinia Virus protein VP39"/>
    <property type="match status" value="1"/>
</dbReference>
<organism evidence="1 2">
    <name type="scientific">Brachymonas denitrificans DSM 15123</name>
    <dbReference type="NCBI Taxonomy" id="1121117"/>
    <lineage>
        <taxon>Bacteria</taxon>
        <taxon>Pseudomonadati</taxon>
        <taxon>Pseudomonadota</taxon>
        <taxon>Betaproteobacteria</taxon>
        <taxon>Burkholderiales</taxon>
        <taxon>Comamonadaceae</taxon>
        <taxon>Brachymonas</taxon>
    </lineage>
</organism>
<keyword evidence="2" id="KW-1185">Reference proteome</keyword>
<reference evidence="1 2" key="1">
    <citation type="submission" date="2016-10" db="EMBL/GenBank/DDBJ databases">
        <authorList>
            <person name="de Groot N.N."/>
        </authorList>
    </citation>
    <scope>NUCLEOTIDE SEQUENCE [LARGE SCALE GENOMIC DNA]</scope>
    <source>
        <strain evidence="1 2">DSM 15123</strain>
    </source>
</reference>
<dbReference type="STRING" id="1121117.SAMN02745977_00083"/>